<dbReference type="Pfam" id="PF04089">
    <property type="entry name" value="BRICHOS"/>
    <property type="match status" value="1"/>
</dbReference>
<keyword evidence="3" id="KW-0812">Transmembrane</keyword>
<protein>
    <submittedName>
        <fullName evidence="6">Uncharacterized protein LOC106155157</fullName>
    </submittedName>
</protein>
<dbReference type="PROSITE" id="PS50869">
    <property type="entry name" value="BRICHOS"/>
    <property type="match status" value="1"/>
</dbReference>
<dbReference type="InterPro" id="IPR001729">
    <property type="entry name" value="SP-C"/>
</dbReference>
<evidence type="ECO:0000256" key="1">
    <source>
        <dbReference type="ARBA" id="ARBA00023157"/>
    </source>
</evidence>
<dbReference type="RefSeq" id="XP_013385292.1">
    <property type="nucleotide sequence ID" value="XM_013529838.1"/>
</dbReference>
<evidence type="ECO:0000259" key="4">
    <source>
        <dbReference type="PROSITE" id="PS50869"/>
    </source>
</evidence>
<evidence type="ECO:0000313" key="6">
    <source>
        <dbReference type="RefSeq" id="XP_013385292.1"/>
    </source>
</evidence>
<evidence type="ECO:0000256" key="3">
    <source>
        <dbReference type="SAM" id="Phobius"/>
    </source>
</evidence>
<organism evidence="5 6">
    <name type="scientific">Lingula anatina</name>
    <name type="common">Brachiopod</name>
    <name type="synonym">Lingula unguis</name>
    <dbReference type="NCBI Taxonomy" id="7574"/>
    <lineage>
        <taxon>Eukaryota</taxon>
        <taxon>Metazoa</taxon>
        <taxon>Spiralia</taxon>
        <taxon>Lophotrochozoa</taxon>
        <taxon>Brachiopoda</taxon>
        <taxon>Linguliformea</taxon>
        <taxon>Lingulata</taxon>
        <taxon>Lingulida</taxon>
        <taxon>Linguloidea</taxon>
        <taxon>Lingulidae</taxon>
        <taxon>Lingula</taxon>
    </lineage>
</organism>
<keyword evidence="3" id="KW-1133">Transmembrane helix</keyword>
<reference evidence="6" key="1">
    <citation type="submission" date="2025-08" db="UniProtKB">
        <authorList>
            <consortium name="RefSeq"/>
        </authorList>
    </citation>
    <scope>IDENTIFICATION</scope>
    <source>
        <tissue evidence="6">Gonads</tissue>
    </source>
</reference>
<feature type="region of interest" description="Disordered" evidence="2">
    <location>
        <begin position="295"/>
        <end position="424"/>
    </location>
</feature>
<feature type="domain" description="BRICHOS" evidence="4">
    <location>
        <begin position="91"/>
        <end position="185"/>
    </location>
</feature>
<proteinExistence type="predicted"/>
<dbReference type="PANTHER" id="PTHR10800">
    <property type="entry name" value="PULMONARY SURFACTANT-ASSOCIATED PROTEIN C"/>
    <property type="match status" value="1"/>
</dbReference>
<dbReference type="GeneID" id="106155157"/>
<keyword evidence="3" id="KW-0472">Membrane</keyword>
<dbReference type="Proteomes" id="UP000085678">
    <property type="component" value="Unplaced"/>
</dbReference>
<dbReference type="GO" id="GO:0005615">
    <property type="term" value="C:extracellular space"/>
    <property type="evidence" value="ECO:0007669"/>
    <property type="project" value="TreeGrafter"/>
</dbReference>
<dbReference type="Gene3D" id="3.30.390.150">
    <property type="match status" value="1"/>
</dbReference>
<dbReference type="InterPro" id="IPR007084">
    <property type="entry name" value="BRICHOS_dom"/>
</dbReference>
<sequence>MTYNTEGEGGGGKNNGGKSRGRKYVIAGVVLLFLATLATSVAFLVVFLSRESTEDVLKLRSALYNRQNDVFSVEVGLDRQRALEAVHYIPHDQKTETFVVYDYKARKVVLRLMDDMTCYIRDMQPSMTEEEIDGVQKSYETEKNTALRIGKVENQYYQALNVPVDTSVLSEAILEFCSGLKLQYLQLMSKDDNPTSTHHNSRRKRGIFDDFMAYANQRFAGIRAALGAFQNTKPKGSDVGVLSVDGALPDVLPDKTIPVAGTFSGEDESGTSGGFGLFDAFRRHVKKTLKNVRGRMASRRRQKSNGGGDVGVLGGTLPQGSGGAKPGETDVGSFGGVLPDGPVLLGGHDDPVPGLPDPYAPDGGKSDAGVLNVDAPGGTPKEGTDVSAFGGVSPDAPPVNPLPKVPKSDPFPRKTPGSSRNSPRRVSCTRKVQCTFQELGCTVRRERFCPNPSWADASECDDWQYTDVKACANVRRCQTSCI</sequence>
<evidence type="ECO:0000313" key="5">
    <source>
        <dbReference type="Proteomes" id="UP000085678"/>
    </source>
</evidence>
<feature type="compositionally biased region" description="Pro residues" evidence="2">
    <location>
        <begin position="395"/>
        <end position="404"/>
    </location>
</feature>
<feature type="transmembrane region" description="Helical" evidence="3">
    <location>
        <begin position="24"/>
        <end position="48"/>
    </location>
</feature>
<dbReference type="AlphaFoldDB" id="A0A1S3HGW7"/>
<dbReference type="GO" id="GO:0007585">
    <property type="term" value="P:respiratory gaseous exchange by respiratory system"/>
    <property type="evidence" value="ECO:0007669"/>
    <property type="project" value="InterPro"/>
</dbReference>
<gene>
    <name evidence="6" type="primary">LOC106155157</name>
</gene>
<evidence type="ECO:0000256" key="2">
    <source>
        <dbReference type="SAM" id="MobiDB-lite"/>
    </source>
</evidence>
<feature type="compositionally biased region" description="Gly residues" evidence="2">
    <location>
        <begin position="305"/>
        <end position="314"/>
    </location>
</feature>
<dbReference type="PANTHER" id="PTHR10800:SF4">
    <property type="entry name" value="PULMONARY SURFACTANT-ASSOCIATED PROTEIN C"/>
    <property type="match status" value="1"/>
</dbReference>
<dbReference type="KEGG" id="lak:106155157"/>
<dbReference type="InParanoid" id="A0A1S3HGW7"/>
<feature type="compositionally biased region" description="Low complexity" evidence="2">
    <location>
        <begin position="336"/>
        <end position="346"/>
    </location>
</feature>
<keyword evidence="5" id="KW-1185">Reference proteome</keyword>
<accession>A0A1S3HGW7</accession>
<keyword evidence="1" id="KW-1015">Disulfide bond</keyword>
<name>A0A1S3HGW7_LINAN</name>